<feature type="transmembrane region" description="Helical" evidence="1">
    <location>
        <begin position="43"/>
        <end position="67"/>
    </location>
</feature>
<feature type="transmembrane region" description="Helical" evidence="1">
    <location>
        <begin position="12"/>
        <end position="31"/>
    </location>
</feature>
<evidence type="ECO:0000313" key="3">
    <source>
        <dbReference type="Proteomes" id="UP000095594"/>
    </source>
</evidence>
<proteinExistence type="predicted"/>
<dbReference type="Proteomes" id="UP000095594">
    <property type="component" value="Unassembled WGS sequence"/>
</dbReference>
<keyword evidence="1" id="KW-0472">Membrane</keyword>
<evidence type="ECO:0000256" key="1">
    <source>
        <dbReference type="SAM" id="Phobius"/>
    </source>
</evidence>
<dbReference type="Pfam" id="PF12822">
    <property type="entry name" value="ECF_trnsprt"/>
    <property type="match status" value="1"/>
</dbReference>
<feature type="transmembrane region" description="Helical" evidence="1">
    <location>
        <begin position="107"/>
        <end position="132"/>
    </location>
</feature>
<keyword evidence="1" id="KW-0812">Transmembrane</keyword>
<dbReference type="GO" id="GO:0022857">
    <property type="term" value="F:transmembrane transporter activity"/>
    <property type="evidence" value="ECO:0007669"/>
    <property type="project" value="InterPro"/>
</dbReference>
<organism evidence="2 3">
    <name type="scientific">Clostridium disporicum</name>
    <dbReference type="NCBI Taxonomy" id="84024"/>
    <lineage>
        <taxon>Bacteria</taxon>
        <taxon>Bacillati</taxon>
        <taxon>Bacillota</taxon>
        <taxon>Clostridia</taxon>
        <taxon>Eubacteriales</taxon>
        <taxon>Clostridiaceae</taxon>
        <taxon>Clostridium</taxon>
    </lineage>
</organism>
<name>A0A173XKM1_9CLOT</name>
<dbReference type="Gene3D" id="1.10.1760.20">
    <property type="match status" value="1"/>
</dbReference>
<dbReference type="EMBL" id="CYZX01000001">
    <property type="protein sequence ID" value="CUN52391.1"/>
    <property type="molecule type" value="Genomic_DNA"/>
</dbReference>
<reference evidence="2 3" key="1">
    <citation type="submission" date="2015-09" db="EMBL/GenBank/DDBJ databases">
        <authorList>
            <consortium name="Pathogen Informatics"/>
        </authorList>
    </citation>
    <scope>NUCLEOTIDE SEQUENCE [LARGE SCALE GENOMIC DNA]</scope>
    <source>
        <strain evidence="2 3">2789STDY5834856</strain>
    </source>
</reference>
<gene>
    <name evidence="2" type="ORF">ERS852471_00061</name>
</gene>
<feature type="transmembrane region" description="Helical" evidence="1">
    <location>
        <begin position="144"/>
        <end position="168"/>
    </location>
</feature>
<dbReference type="RefSeq" id="WP_055262758.1">
    <property type="nucleotide sequence ID" value="NZ_CABIXQ010000001.1"/>
</dbReference>
<dbReference type="InterPro" id="IPR024529">
    <property type="entry name" value="ECF_trnsprt_substrate-spec"/>
</dbReference>
<keyword evidence="1" id="KW-1133">Transmembrane helix</keyword>
<dbReference type="OrthoDB" id="9815422at2"/>
<accession>A0A173XKM1</accession>
<dbReference type="AlphaFoldDB" id="A0A173XKM1"/>
<sequence length="182" mass="19719">MNLNKINSKKLVLSGLFIAIGLILPSITMQIPSIGNMLCPMHIPVILAGFICGAPYGLVVGFVVPLLRSVTFGAPPLMPIATAMAFELATYGLVSGIMYSRVKDKKIGVYISLITAMILGRAVWGVVSYGLFTALGNQFTWQIFMMQAFVNAIPGIIIQLVFIPILVIKIKASEARRISYGR</sequence>
<protein>
    <submittedName>
        <fullName evidence="2">Predicted membrane protein</fullName>
    </submittedName>
</protein>
<evidence type="ECO:0000313" key="2">
    <source>
        <dbReference type="EMBL" id="CUN52391.1"/>
    </source>
</evidence>